<comment type="caution">
    <text evidence="2">The sequence shown here is derived from an EMBL/GenBank/DDBJ whole genome shotgun (WGS) entry which is preliminary data.</text>
</comment>
<sequence length="208" mass="23135">MLIRLLCCCFLTGALSAQPLLDTLAVKVCDCMHATPELVYPRLQANRCVLTISTAYASRIRAELQLSPRKASDRRRLGELLVEPLTADCPLLRALAPGTLEPELHYSDFPLLKKARLPKVDKEPPASPAATTTREVPTLLRASGTLTQLPNGDRLRVLLAEGSTQTFTLPRAIARRLTLTRGQPITVVYREDWRTDGYHIKLTVVRIE</sequence>
<feature type="chain" id="PRO_5045509198" evidence="1">
    <location>
        <begin position="18"/>
        <end position="208"/>
    </location>
</feature>
<dbReference type="RefSeq" id="WP_238752181.1">
    <property type="nucleotide sequence ID" value="NZ_CAKLPZ010000005.1"/>
</dbReference>
<keyword evidence="1" id="KW-0732">Signal</keyword>
<evidence type="ECO:0000313" key="2">
    <source>
        <dbReference type="EMBL" id="CAH1002312.1"/>
    </source>
</evidence>
<gene>
    <name evidence="2" type="ORF">LEM8419_03224</name>
</gene>
<accession>A0ABN8FAK5</accession>
<feature type="signal peptide" evidence="1">
    <location>
        <begin position="1"/>
        <end position="17"/>
    </location>
</feature>
<name>A0ABN8FAK5_9BACT</name>
<protein>
    <submittedName>
        <fullName evidence="2">Uncharacterized protein</fullName>
    </submittedName>
</protein>
<evidence type="ECO:0000313" key="3">
    <source>
        <dbReference type="Proteomes" id="UP000837803"/>
    </source>
</evidence>
<keyword evidence="3" id="KW-1185">Reference proteome</keyword>
<reference evidence="2" key="1">
    <citation type="submission" date="2021-12" db="EMBL/GenBank/DDBJ databases">
        <authorList>
            <person name="Rodrigo-Torres L."/>
            <person name="Arahal R. D."/>
            <person name="Lucena T."/>
        </authorList>
    </citation>
    <scope>NUCLEOTIDE SEQUENCE</scope>
    <source>
        <strain evidence="2">CECT 8419</strain>
    </source>
</reference>
<proteinExistence type="predicted"/>
<evidence type="ECO:0000256" key="1">
    <source>
        <dbReference type="SAM" id="SignalP"/>
    </source>
</evidence>
<dbReference type="Proteomes" id="UP000837803">
    <property type="component" value="Unassembled WGS sequence"/>
</dbReference>
<dbReference type="EMBL" id="CAKLPZ010000005">
    <property type="protein sequence ID" value="CAH1002312.1"/>
    <property type="molecule type" value="Genomic_DNA"/>
</dbReference>
<organism evidence="2 3">
    <name type="scientific">Neolewinella maritima</name>
    <dbReference type="NCBI Taxonomy" id="1383882"/>
    <lineage>
        <taxon>Bacteria</taxon>
        <taxon>Pseudomonadati</taxon>
        <taxon>Bacteroidota</taxon>
        <taxon>Saprospiria</taxon>
        <taxon>Saprospirales</taxon>
        <taxon>Lewinellaceae</taxon>
        <taxon>Neolewinella</taxon>
    </lineage>
</organism>